<dbReference type="Proteomes" id="UP000659698">
    <property type="component" value="Unassembled WGS sequence"/>
</dbReference>
<evidence type="ECO:0000313" key="2">
    <source>
        <dbReference type="EMBL" id="MBC3539896.1"/>
    </source>
</evidence>
<evidence type="ECO:0000256" key="1">
    <source>
        <dbReference type="SAM" id="SignalP"/>
    </source>
</evidence>
<accession>A0ABR6VRR5</accession>
<gene>
    <name evidence="2" type="ORF">H7U12_09390</name>
</gene>
<feature type="signal peptide" evidence="1">
    <location>
        <begin position="1"/>
        <end position="21"/>
    </location>
</feature>
<evidence type="ECO:0000313" key="3">
    <source>
        <dbReference type="Proteomes" id="UP000659698"/>
    </source>
</evidence>
<name>A0ABR6VRR5_9BACT</name>
<protein>
    <recommendedName>
        <fullName evidence="4">Lipocalin-like domain-containing protein</fullName>
    </recommendedName>
</protein>
<dbReference type="EMBL" id="JACOAF010000022">
    <property type="protein sequence ID" value="MBC3539896.1"/>
    <property type="molecule type" value="Genomic_DNA"/>
</dbReference>
<proteinExistence type="predicted"/>
<sequence>MKSFRISCLGLLLLFLCVSCSEDDPAPVDANKKVEAWKSDQAASISLIEGAAGSPDSLMVIGYKHNGKIELKVKFNGVGTYTLTESGTVRYYDLVGQDVITNSYSLDPNDKTSELTITKWNPTSKELEATFQVTLKKTASGGASGGPETLRFTGGELKGKVTQTRKEVSWVNVEAPVIKMGKLVPGVDSLRIHLTNETGQLLLLIPFTGVSKYPYHQKLTGFFYEYEGAVWTSMYEFNPEGESEVEITSWNPDTKQIKGSFRVALKKAYVYLPDKNAVHPVTSGELLNFSGGLFEGEVKPF</sequence>
<organism evidence="2 3">
    <name type="scientific">Rufibacter sediminis</name>
    <dbReference type="NCBI Taxonomy" id="2762756"/>
    <lineage>
        <taxon>Bacteria</taxon>
        <taxon>Pseudomonadati</taxon>
        <taxon>Bacteroidota</taxon>
        <taxon>Cytophagia</taxon>
        <taxon>Cytophagales</taxon>
        <taxon>Hymenobacteraceae</taxon>
        <taxon>Rufibacter</taxon>
    </lineage>
</organism>
<reference evidence="2 3" key="1">
    <citation type="journal article" date="2019" name="Int. J. Syst. Evol. Microbiol.">
        <title>Rufibacter sediminis sp. nov., isolated from freshwater lake sediment.</title>
        <authorList>
            <person name="Qu J.H."/>
            <person name="Zhang L.J."/>
            <person name="Fu Y.H."/>
            <person name="Li H.F."/>
        </authorList>
    </citation>
    <scope>NUCLEOTIDE SEQUENCE [LARGE SCALE GENOMIC DNA]</scope>
    <source>
        <strain evidence="2 3">H-1</strain>
    </source>
</reference>
<comment type="caution">
    <text evidence="2">The sequence shown here is derived from an EMBL/GenBank/DDBJ whole genome shotgun (WGS) entry which is preliminary data.</text>
</comment>
<feature type="chain" id="PRO_5045874387" description="Lipocalin-like domain-containing protein" evidence="1">
    <location>
        <begin position="22"/>
        <end position="301"/>
    </location>
</feature>
<keyword evidence="1" id="KW-0732">Signal</keyword>
<evidence type="ECO:0008006" key="4">
    <source>
        <dbReference type="Google" id="ProtNLM"/>
    </source>
</evidence>
<keyword evidence="3" id="KW-1185">Reference proteome</keyword>
<dbReference type="RefSeq" id="WP_186636524.1">
    <property type="nucleotide sequence ID" value="NZ_JACOAF010000022.1"/>
</dbReference>